<evidence type="ECO:0000313" key="2">
    <source>
        <dbReference type="Proteomes" id="UP000000763"/>
    </source>
</evidence>
<dbReference type="Proteomes" id="UP000000763">
    <property type="component" value="Chromosome 3"/>
</dbReference>
<sequence length="484" mass="54725">MATMDTTTTHIMDEQQNIKIKSSKCWNPIRTTATLLTSNGHRICIRPPFLPREYLMESSRSPLSNGSSLITKFHLSRQQLKKQVGIGLICTGKINNPRRVISTHQKIGPTTAISVEWNSGFIRWYQSFRCPPTPSSTDLIAAVQQVFAKASIHLTSIGVLGCVGVCRHHSACIGIRKKTWDNCAEHEHLRRVMRNDQHDQYEDMLACQRYRTLSHLLQLACNAESKLEEDMKKQHDIFLPPITNYLQEVHNHGKEERDMKKPSFPLFTLKFDAPPSSEERITVEQPLLEPIVEMPLSQVDLLAVPCDKEELCDNVSLIFVPQLVNEHAISNVVLNRPRDEHHMEKPMTVFHEEGEDDVTMATTDTTIAHIMDEQQDIKIKSSKCWNPIRPPATLLTSNSHQICVRPPFLACEYLMESSRSPLSNGSSLITKLHLGRQQLKKQGGATPVMGLWACNFVWDPGPCGVLPNLVEHDPRSLLVVLPPL</sequence>
<proteinExistence type="predicted"/>
<dbReference type="AlphaFoldDB" id="A0A5S6R8B2"/>
<evidence type="ECO:0000313" key="1">
    <source>
        <dbReference type="EMBL" id="AAK52170.1"/>
    </source>
</evidence>
<gene>
    <name evidence="1" type="primary">OSJNBa0077G22.6</name>
</gene>
<accession>A0A5S6R8B2</accession>
<reference evidence="2" key="2">
    <citation type="journal article" date="2008" name="Nucleic Acids Res.">
        <title>The rice annotation project database (RAP-DB): 2008 update.</title>
        <authorList>
            <consortium name="The rice annotation project (RAP)"/>
        </authorList>
    </citation>
    <scope>GENOME REANNOTATION</scope>
    <source>
        <strain evidence="2">cv. Nipponbare</strain>
    </source>
</reference>
<name>A0A5S6R8B2_ORYSJ</name>
<reference evidence="2" key="1">
    <citation type="journal article" date="2005" name="Nature">
        <title>The map-based sequence of the rice genome.</title>
        <authorList>
            <consortium name="International rice genome sequencing project (IRGSP)"/>
            <person name="Matsumoto T."/>
            <person name="Wu J."/>
            <person name="Kanamori H."/>
            <person name="Katayose Y."/>
            <person name="Fujisawa M."/>
            <person name="Namiki N."/>
            <person name="Mizuno H."/>
            <person name="Yamamoto K."/>
            <person name="Antonio B.A."/>
            <person name="Baba T."/>
            <person name="Sakata K."/>
            <person name="Nagamura Y."/>
            <person name="Aoki H."/>
            <person name="Arikawa K."/>
            <person name="Arita K."/>
            <person name="Bito T."/>
            <person name="Chiden Y."/>
            <person name="Fujitsuka N."/>
            <person name="Fukunaka R."/>
            <person name="Hamada M."/>
            <person name="Harada C."/>
            <person name="Hayashi A."/>
            <person name="Hijishita S."/>
            <person name="Honda M."/>
            <person name="Hosokawa S."/>
            <person name="Ichikawa Y."/>
            <person name="Idonuma A."/>
            <person name="Iijima M."/>
            <person name="Ikeda M."/>
            <person name="Ikeno M."/>
            <person name="Ito K."/>
            <person name="Ito S."/>
            <person name="Ito T."/>
            <person name="Ito Y."/>
            <person name="Ito Y."/>
            <person name="Iwabuchi A."/>
            <person name="Kamiya K."/>
            <person name="Karasawa W."/>
            <person name="Kurita K."/>
            <person name="Katagiri S."/>
            <person name="Kikuta A."/>
            <person name="Kobayashi H."/>
            <person name="Kobayashi N."/>
            <person name="Machita K."/>
            <person name="Maehara T."/>
            <person name="Masukawa M."/>
            <person name="Mizubayashi T."/>
            <person name="Mukai Y."/>
            <person name="Nagasaki H."/>
            <person name="Nagata Y."/>
            <person name="Naito S."/>
            <person name="Nakashima M."/>
            <person name="Nakama Y."/>
            <person name="Nakamichi Y."/>
            <person name="Nakamura M."/>
            <person name="Meguro A."/>
            <person name="Negishi M."/>
            <person name="Ohta I."/>
            <person name="Ohta T."/>
            <person name="Okamoto M."/>
            <person name="Ono N."/>
            <person name="Saji S."/>
            <person name="Sakaguchi M."/>
            <person name="Sakai K."/>
            <person name="Shibata M."/>
            <person name="Shimokawa T."/>
            <person name="Song J."/>
            <person name="Takazaki Y."/>
            <person name="Terasawa K."/>
            <person name="Tsugane M."/>
            <person name="Tsuji K."/>
            <person name="Ueda S."/>
            <person name="Waki K."/>
            <person name="Yamagata H."/>
            <person name="Yamamoto M."/>
            <person name="Yamamoto S."/>
            <person name="Yamane H."/>
            <person name="Yoshiki S."/>
            <person name="Yoshihara R."/>
            <person name="Yukawa K."/>
            <person name="Zhong H."/>
            <person name="Yano M."/>
            <person name="Yuan Q."/>
            <person name="Ouyang S."/>
            <person name="Liu J."/>
            <person name="Jones K.M."/>
            <person name="Gansberger K."/>
            <person name="Moffat K."/>
            <person name="Hill J."/>
            <person name="Bera J."/>
            <person name="Fadrosh D."/>
            <person name="Jin S."/>
            <person name="Johri S."/>
            <person name="Kim M."/>
            <person name="Overton L."/>
            <person name="Reardon M."/>
            <person name="Tsitrin T."/>
            <person name="Vuong H."/>
            <person name="Weaver B."/>
            <person name="Ciecko A."/>
            <person name="Tallon L."/>
            <person name="Jackson J."/>
            <person name="Pai G."/>
            <person name="Aken S.V."/>
            <person name="Utterback T."/>
            <person name="Reidmuller S."/>
            <person name="Feldblyum T."/>
            <person name="Hsiao J."/>
            <person name="Zismann V."/>
            <person name="Iobst S."/>
            <person name="de Vazeille A.R."/>
            <person name="Buell C.R."/>
            <person name="Ying K."/>
            <person name="Li Y."/>
            <person name="Lu T."/>
            <person name="Huang Y."/>
            <person name="Zhao Q."/>
            <person name="Feng Q."/>
            <person name="Zhang L."/>
            <person name="Zhu J."/>
            <person name="Weng Q."/>
            <person name="Mu J."/>
            <person name="Lu Y."/>
            <person name="Fan D."/>
            <person name="Liu Y."/>
            <person name="Guan J."/>
            <person name="Zhang Y."/>
            <person name="Yu S."/>
            <person name="Liu X."/>
            <person name="Zhang Y."/>
            <person name="Hong G."/>
            <person name="Han B."/>
            <person name="Choisne N."/>
            <person name="Demange N."/>
            <person name="Orjeda G."/>
            <person name="Samain S."/>
            <person name="Cattolico L."/>
            <person name="Pelletier E."/>
            <person name="Couloux A."/>
            <person name="Segurens B."/>
            <person name="Wincker P."/>
            <person name="D'Hont A."/>
            <person name="Scarpelli C."/>
            <person name="Weissenbach J."/>
            <person name="Salanoubat M."/>
            <person name="Quetier F."/>
            <person name="Yu Y."/>
            <person name="Kim H.R."/>
            <person name="Rambo T."/>
            <person name="Currie J."/>
            <person name="Collura K."/>
            <person name="Luo M."/>
            <person name="Yang T."/>
            <person name="Ammiraju J.S.S."/>
            <person name="Engler F."/>
            <person name="Soderlund C."/>
            <person name="Wing R.A."/>
            <person name="Palmer L.E."/>
            <person name="de la Bastide M."/>
            <person name="Spiegel L."/>
            <person name="Nascimento L."/>
            <person name="Zutavern T."/>
            <person name="O'Shaughnessy A."/>
            <person name="Dike S."/>
            <person name="Dedhia N."/>
            <person name="Preston R."/>
            <person name="Balija V."/>
            <person name="McCombie W.R."/>
            <person name="Chow T."/>
            <person name="Chen H."/>
            <person name="Chung M."/>
            <person name="Chen C."/>
            <person name="Shaw J."/>
            <person name="Wu H."/>
            <person name="Hsiao K."/>
            <person name="Chao Y."/>
            <person name="Chu M."/>
            <person name="Cheng C."/>
            <person name="Hour A."/>
            <person name="Lee P."/>
            <person name="Lin S."/>
            <person name="Lin Y."/>
            <person name="Liou J."/>
            <person name="Liu S."/>
            <person name="Hsing Y."/>
            <person name="Raghuvanshi S."/>
            <person name="Mohanty A."/>
            <person name="Bharti A.K."/>
            <person name="Gaur A."/>
            <person name="Gupta V."/>
            <person name="Kumar D."/>
            <person name="Ravi V."/>
            <person name="Vij S."/>
            <person name="Kapur A."/>
            <person name="Khurana P."/>
            <person name="Khurana P."/>
            <person name="Khurana J.P."/>
            <person name="Tyagi A.K."/>
            <person name="Gaikwad K."/>
            <person name="Singh A."/>
            <person name="Dalal V."/>
            <person name="Srivastava S."/>
            <person name="Dixit A."/>
            <person name="Pal A.K."/>
            <person name="Ghazi I.A."/>
            <person name="Yadav M."/>
            <person name="Pandit A."/>
            <person name="Bhargava A."/>
            <person name="Sureshbabu K."/>
            <person name="Batra K."/>
            <person name="Sharma T.R."/>
            <person name="Mohapatra T."/>
            <person name="Singh N.K."/>
            <person name="Messing J."/>
            <person name="Nelson A.B."/>
            <person name="Fuks G."/>
            <person name="Kavchok S."/>
            <person name="Keizer G."/>
            <person name="Linton E."/>
            <person name="Llaca V."/>
            <person name="Song R."/>
            <person name="Tanyolac B."/>
            <person name="Young S."/>
            <person name="Ho-Il K."/>
            <person name="Hahn J.H."/>
            <person name="Sangsakoo G."/>
            <person name="Vanavichit A."/>
            <person name="de Mattos Luiz.A.T."/>
            <person name="Zimmer P.D."/>
            <person name="Malone G."/>
            <person name="Dellagostin O."/>
            <person name="de Oliveira A.C."/>
            <person name="Bevan M."/>
            <person name="Bancroft I."/>
            <person name="Minx P."/>
            <person name="Cordum H."/>
            <person name="Wilson R."/>
            <person name="Cheng Z."/>
            <person name="Jin W."/>
            <person name="Jiang J."/>
            <person name="Leong S.A."/>
            <person name="Iwama H."/>
            <person name="Gojobori T."/>
            <person name="Itoh T."/>
            <person name="Niimura Y."/>
            <person name="Fujii Y."/>
            <person name="Habara T."/>
            <person name="Sakai H."/>
            <person name="Sato Y."/>
            <person name="Wilson G."/>
            <person name="Kumar K."/>
            <person name="McCouch S."/>
            <person name="Juretic N."/>
            <person name="Hoen D."/>
            <person name="Wright S."/>
            <person name="Bruskiewich R."/>
            <person name="Bureau T."/>
            <person name="Miyao A."/>
            <person name="Hirochika H."/>
            <person name="Nishikawa T."/>
            <person name="Kadowaki K."/>
            <person name="Sugiura M."/>
            <person name="Burr B."/>
            <person name="Sasaki T."/>
        </authorList>
    </citation>
    <scope>NUCLEOTIDE SEQUENCE [LARGE SCALE GENOMIC DNA]</scope>
    <source>
        <strain evidence="2">cv. Nipponbare</strain>
    </source>
</reference>
<organism evidence="1 2">
    <name type="scientific">Oryza sativa subsp. japonica</name>
    <name type="common">Rice</name>
    <dbReference type="NCBI Taxonomy" id="39947"/>
    <lineage>
        <taxon>Eukaryota</taxon>
        <taxon>Viridiplantae</taxon>
        <taxon>Streptophyta</taxon>
        <taxon>Embryophyta</taxon>
        <taxon>Tracheophyta</taxon>
        <taxon>Spermatophyta</taxon>
        <taxon>Magnoliopsida</taxon>
        <taxon>Liliopsida</taxon>
        <taxon>Poales</taxon>
        <taxon>Poaceae</taxon>
        <taxon>BOP clade</taxon>
        <taxon>Oryzoideae</taxon>
        <taxon>Oryzeae</taxon>
        <taxon>Oryzinae</taxon>
        <taxon>Oryza</taxon>
        <taxon>Oryza sativa</taxon>
    </lineage>
</organism>
<protein>
    <recommendedName>
        <fullName evidence="3">Retrotransposon, putative, centromere-specific</fullName>
    </recommendedName>
</protein>
<evidence type="ECO:0008006" key="3">
    <source>
        <dbReference type="Google" id="ProtNLM"/>
    </source>
</evidence>
<dbReference type="EMBL" id="AC084831">
    <property type="protein sequence ID" value="AAK52170.1"/>
    <property type="molecule type" value="Genomic_DNA"/>
</dbReference>